<dbReference type="Gene3D" id="2.160.20.10">
    <property type="entry name" value="Single-stranded right-handed beta-helix, Pectin lyase-like"/>
    <property type="match status" value="1"/>
</dbReference>
<evidence type="ECO:0000313" key="4">
    <source>
        <dbReference type="Proteomes" id="UP001595886"/>
    </source>
</evidence>
<dbReference type="EMBL" id="JBHSHD010000005">
    <property type="protein sequence ID" value="MFC4819702.1"/>
    <property type="molecule type" value="Genomic_DNA"/>
</dbReference>
<evidence type="ECO:0000313" key="3">
    <source>
        <dbReference type="EMBL" id="MFC4819702.1"/>
    </source>
</evidence>
<dbReference type="InterPro" id="IPR012334">
    <property type="entry name" value="Pectin_lyas_fold"/>
</dbReference>
<keyword evidence="1" id="KW-0732">Signal</keyword>
<dbReference type="SUPFAM" id="SSF51126">
    <property type="entry name" value="Pectin lyase-like"/>
    <property type="match status" value="1"/>
</dbReference>
<dbReference type="InterPro" id="IPR055875">
    <property type="entry name" value="DUF7452"/>
</dbReference>
<feature type="domain" description="DUF7452" evidence="2">
    <location>
        <begin position="426"/>
        <end position="503"/>
    </location>
</feature>
<sequence>MQFPRYALALLASFTGLAGAATRTWPGAAPCDASLQACINTAADGDRVEIATQTPITEPVVIRKRSLTLTAADGYAPQFTGDGLFISNAEIGDDLDVRISRLNFANAYISATYSGTGTANLDLRELTLTYAPGSTGRLIRINSAGGTVNASLYDNRLRGQPPDLNSGLMELVASASTLNVEAYYNRIESSAPGLAEGAGLFVDVHALTSVGGAGSIKLHGNRVQGAFSRGAFFVSEGLFTSTASAFDLRMYSNVAVCGSAGDGGGSGIDLVVANGTIDAQAINNTVSRCNRGLSVSNWDGAAAGRVTGTVYNNLVSAQRGIHFNAAQTPDLSNDYNLIDAPIPSSGGFTLGPHTILARANLVAASTPRLRADSPARDAADTGMLGFGLIFNGLPLTDADGLRRIKNPAGSGPDKADIGAYEFGDISFAHSTAAANIDDYISTIDHPAGNDRPGADLFLTPNFDGGENSAVTFNRPFGVWYSGPRWTVFDQGFAALPEHVDFDAFVPARGSGVFRHVADASNASGWTSQLDDASVNGLPDRIVLVTQNWSAGPVYNAHPVGVFYFSFGGPGAWLVANLDMTDDLPLGAGFNVYAQEPSPNAFRATATAANTLGSGLVLDHPLLNGTACAQPMVTRLFDGNPVAGHFDVDYDNGKWRIFSYDGMPAGTQFHVLVNPAQIDDCRDRLFADGFD</sequence>
<feature type="domain" description="DUF7452" evidence="2">
    <location>
        <begin position="569"/>
        <end position="672"/>
    </location>
</feature>
<dbReference type="RefSeq" id="WP_380019497.1">
    <property type="nucleotide sequence ID" value="NZ_JBHSHD010000005.1"/>
</dbReference>
<dbReference type="InterPro" id="IPR011050">
    <property type="entry name" value="Pectin_lyase_fold/virulence"/>
</dbReference>
<keyword evidence="4" id="KW-1185">Reference proteome</keyword>
<accession>A0ABV9QW57</accession>
<reference evidence="4" key="1">
    <citation type="journal article" date="2019" name="Int. J. Syst. Evol. Microbiol.">
        <title>The Global Catalogue of Microorganisms (GCM) 10K type strain sequencing project: providing services to taxonomists for standard genome sequencing and annotation.</title>
        <authorList>
            <consortium name="The Broad Institute Genomics Platform"/>
            <consortium name="The Broad Institute Genome Sequencing Center for Infectious Disease"/>
            <person name="Wu L."/>
            <person name="Ma J."/>
        </authorList>
    </citation>
    <scope>NUCLEOTIDE SEQUENCE [LARGE SCALE GENOMIC DNA]</scope>
    <source>
        <strain evidence="4">CCUG 30340</strain>
    </source>
</reference>
<evidence type="ECO:0000259" key="2">
    <source>
        <dbReference type="Pfam" id="PF24249"/>
    </source>
</evidence>
<feature type="chain" id="PRO_5045377739" evidence="1">
    <location>
        <begin position="21"/>
        <end position="690"/>
    </location>
</feature>
<dbReference type="Pfam" id="PF24249">
    <property type="entry name" value="DUF7452"/>
    <property type="match status" value="2"/>
</dbReference>
<dbReference type="NCBIfam" id="NF041518">
    <property type="entry name" value="choice_anch_Q"/>
    <property type="match status" value="1"/>
</dbReference>
<comment type="caution">
    <text evidence="3">The sequence shown here is derived from an EMBL/GenBank/DDBJ whole genome shotgun (WGS) entry which is preliminary data.</text>
</comment>
<organism evidence="3 4">
    <name type="scientific">Dokdonella ginsengisoli</name>
    <dbReference type="NCBI Taxonomy" id="363846"/>
    <lineage>
        <taxon>Bacteria</taxon>
        <taxon>Pseudomonadati</taxon>
        <taxon>Pseudomonadota</taxon>
        <taxon>Gammaproteobacteria</taxon>
        <taxon>Lysobacterales</taxon>
        <taxon>Rhodanobacteraceae</taxon>
        <taxon>Dokdonella</taxon>
    </lineage>
</organism>
<gene>
    <name evidence="3" type="ORF">ACFO6Q_05180</name>
</gene>
<proteinExistence type="predicted"/>
<feature type="signal peptide" evidence="1">
    <location>
        <begin position="1"/>
        <end position="20"/>
    </location>
</feature>
<evidence type="ECO:0000256" key="1">
    <source>
        <dbReference type="SAM" id="SignalP"/>
    </source>
</evidence>
<dbReference type="InterPro" id="IPR059226">
    <property type="entry name" value="Choice_anch_Q_dom"/>
</dbReference>
<dbReference type="Proteomes" id="UP001595886">
    <property type="component" value="Unassembled WGS sequence"/>
</dbReference>
<name>A0ABV9QW57_9GAMM</name>
<protein>
    <submittedName>
        <fullName evidence="3">Choice-of-anchor Q domain-containing protein</fullName>
    </submittedName>
</protein>